<evidence type="ECO:0000259" key="6">
    <source>
        <dbReference type="PROSITE" id="PS51094"/>
    </source>
</evidence>
<name>A0A1L8RA18_9ENTE</name>
<dbReference type="GO" id="GO:0009401">
    <property type="term" value="P:phosphoenolpyruvate-dependent sugar phosphotransferase system"/>
    <property type="evidence" value="ECO:0007669"/>
    <property type="project" value="InterPro"/>
</dbReference>
<dbReference type="PROSITE" id="PS51094">
    <property type="entry name" value="PTS_EIIA_TYPE_2"/>
    <property type="match status" value="1"/>
</dbReference>
<evidence type="ECO:0000256" key="2">
    <source>
        <dbReference type="ARBA" id="ARBA00022737"/>
    </source>
</evidence>
<gene>
    <name evidence="9" type="ORF">RU96_GL000051</name>
</gene>
<keyword evidence="4" id="KW-0010">Activator</keyword>
<sequence length="660" mass="75689">MRPKERELLIQLIRHQDEFVTSQSLAAWLSLSDRTIRTYINNLKEIVQENGGKITSKQGYGYCISILNKLNFDIFLSKQEITLSNEEKLPLFSDITDRENYILNKLLLEETMINLDDLAEELFISRSSLSKDIQAIKEKLKPYGLQLIAKHGVGLFVNGDERSKRHFILDTFFGKNYTNSLKKYLGNSPLFQDISFEEVTIIILDEIREAKLKISDIIIQNLVLHLALSIKRLKEGFEIKELGITADISQKVEYEVAQKIVKRIETFANISFPSEEVSYLALHLMAKSNHPVGEENQELTGELTHALSLLSSSLGYSLSDDYQLKTGLLDHLKPLLVRLERKISLDNPLTDEIKNNYPQAFEVTKKYLGQMPILKDYQITDDEWAYLTLHVLAAMEKAKDKRKVHALIICATGYGSAQLLKNRVVNEFDKYITVTNVQGYYEINETSLNDADLIISSIDLSAMVFPIPVIHVSVFLNDEDVTKIRKTIQQMTTKLRQRTTLPLVDEKEQYKQNMLLEQMGEKYFKLYKVKPTKEQVLVELAELLSVNEAKNYPKELLEQINHRQQMGQIIFSDSIVVPHPALPVGISTKIAIALIPNGMQWDQAENIRFVFLISPSYIENKGITVITKAIVKLVDCQQFQEQMLAEPTFENFSKLFLQLM</sequence>
<evidence type="ECO:0000256" key="5">
    <source>
        <dbReference type="ARBA" id="ARBA00023163"/>
    </source>
</evidence>
<dbReference type="SUPFAM" id="SSF46894">
    <property type="entry name" value="C-terminal effector domain of the bipartite response regulators"/>
    <property type="match status" value="1"/>
</dbReference>
<feature type="domain" description="PTS EIIA type-2" evidence="6">
    <location>
        <begin position="517"/>
        <end position="660"/>
    </location>
</feature>
<dbReference type="PROSITE" id="PS51372">
    <property type="entry name" value="PRD_2"/>
    <property type="match status" value="2"/>
</dbReference>
<dbReference type="InterPro" id="IPR013011">
    <property type="entry name" value="PTS_EIIB_2"/>
</dbReference>
<evidence type="ECO:0000256" key="3">
    <source>
        <dbReference type="ARBA" id="ARBA00023015"/>
    </source>
</evidence>
<proteinExistence type="predicted"/>
<dbReference type="InterPro" id="IPR016152">
    <property type="entry name" value="PTrfase/Anion_transptr"/>
</dbReference>
<dbReference type="SUPFAM" id="SSF46785">
    <property type="entry name" value="Winged helix' DNA-binding domain"/>
    <property type="match status" value="1"/>
</dbReference>
<dbReference type="InterPro" id="IPR013196">
    <property type="entry name" value="HTH_11"/>
</dbReference>
<dbReference type="Pfam" id="PF08279">
    <property type="entry name" value="HTH_11"/>
    <property type="match status" value="1"/>
</dbReference>
<dbReference type="GO" id="GO:0008982">
    <property type="term" value="F:protein-N(PI)-phosphohistidine-sugar phosphotransferase activity"/>
    <property type="evidence" value="ECO:0007669"/>
    <property type="project" value="InterPro"/>
</dbReference>
<dbReference type="InterPro" id="IPR011608">
    <property type="entry name" value="PRD"/>
</dbReference>
<dbReference type="Pfam" id="PF02302">
    <property type="entry name" value="PTS_IIB"/>
    <property type="match status" value="1"/>
</dbReference>
<dbReference type="SUPFAM" id="SSF52794">
    <property type="entry name" value="PTS system IIB component-like"/>
    <property type="match status" value="1"/>
</dbReference>
<dbReference type="CDD" id="cd05568">
    <property type="entry name" value="PTS_IIB_bgl_like"/>
    <property type="match status" value="1"/>
</dbReference>
<evidence type="ECO:0000256" key="4">
    <source>
        <dbReference type="ARBA" id="ARBA00023159"/>
    </source>
</evidence>
<dbReference type="InterPro" id="IPR016032">
    <property type="entry name" value="Sig_transdc_resp-reg_C-effctor"/>
</dbReference>
<accession>A0A1L8RA18</accession>
<dbReference type="GO" id="GO:0003677">
    <property type="term" value="F:DNA binding"/>
    <property type="evidence" value="ECO:0007669"/>
    <property type="project" value="InterPro"/>
</dbReference>
<evidence type="ECO:0000256" key="1">
    <source>
        <dbReference type="ARBA" id="ARBA00022679"/>
    </source>
</evidence>
<keyword evidence="2" id="KW-0677">Repeat</keyword>
<organism evidence="9 10">
    <name type="scientific">Enterococcus canintestini</name>
    <dbReference type="NCBI Taxonomy" id="317010"/>
    <lineage>
        <taxon>Bacteria</taxon>
        <taxon>Bacillati</taxon>
        <taxon>Bacillota</taxon>
        <taxon>Bacilli</taxon>
        <taxon>Lactobacillales</taxon>
        <taxon>Enterococcaceae</taxon>
        <taxon>Enterococcus</taxon>
    </lineage>
</organism>
<keyword evidence="3" id="KW-0805">Transcription regulation</keyword>
<dbReference type="InterPro" id="IPR002178">
    <property type="entry name" value="PTS_EIIA_type-2_dom"/>
</dbReference>
<evidence type="ECO:0000313" key="9">
    <source>
        <dbReference type="EMBL" id="OJG16584.1"/>
    </source>
</evidence>
<dbReference type="PROSITE" id="PS51099">
    <property type="entry name" value="PTS_EIIB_TYPE_2"/>
    <property type="match status" value="1"/>
</dbReference>
<dbReference type="Gene3D" id="3.40.50.2300">
    <property type="match status" value="1"/>
</dbReference>
<dbReference type="Gene3D" id="1.10.1790.10">
    <property type="entry name" value="PRD domain"/>
    <property type="match status" value="2"/>
</dbReference>
<dbReference type="PANTHER" id="PTHR30185">
    <property type="entry name" value="CRYPTIC BETA-GLUCOSIDE BGL OPERON ANTITERMINATOR"/>
    <property type="match status" value="1"/>
</dbReference>
<feature type="domain" description="PTS EIIB type-2" evidence="7">
    <location>
        <begin position="404"/>
        <end position="496"/>
    </location>
</feature>
<dbReference type="AlphaFoldDB" id="A0A1L8RA18"/>
<feature type="domain" description="PRD" evidence="8">
    <location>
        <begin position="294"/>
        <end position="401"/>
    </location>
</feature>
<dbReference type="InterPro" id="IPR036095">
    <property type="entry name" value="PTS_EIIB-like_sf"/>
</dbReference>
<protein>
    <submittedName>
        <fullName evidence="9">Uncharacterized protein</fullName>
    </submittedName>
</protein>
<dbReference type="InterPro" id="IPR003501">
    <property type="entry name" value="PTS_EIIB_2/3"/>
</dbReference>
<dbReference type="OrthoDB" id="3710983at2"/>
<feature type="domain" description="PRD" evidence="8">
    <location>
        <begin position="191"/>
        <end position="293"/>
    </location>
</feature>
<dbReference type="STRING" id="317010.RU96_GL000051"/>
<evidence type="ECO:0000313" key="10">
    <source>
        <dbReference type="Proteomes" id="UP000182835"/>
    </source>
</evidence>
<reference evidence="9 10" key="1">
    <citation type="submission" date="2014-12" db="EMBL/GenBank/DDBJ databases">
        <title>Draft genome sequences of 29 type strains of Enterococci.</title>
        <authorList>
            <person name="Zhong Z."/>
            <person name="Sun Z."/>
            <person name="Liu W."/>
            <person name="Zhang W."/>
            <person name="Zhang H."/>
        </authorList>
    </citation>
    <scope>NUCLEOTIDE SEQUENCE [LARGE SCALE GENOMIC DNA]</scope>
    <source>
        <strain evidence="9 10">DSM 21207</strain>
    </source>
</reference>
<dbReference type="InterPro" id="IPR007737">
    <property type="entry name" value="Mga_HTH"/>
</dbReference>
<dbReference type="SUPFAM" id="SSF63520">
    <property type="entry name" value="PTS-regulatory domain, PRD"/>
    <property type="match status" value="2"/>
</dbReference>
<comment type="caution">
    <text evidence="9">The sequence shown here is derived from an EMBL/GenBank/DDBJ whole genome shotgun (WGS) entry which is preliminary data.</text>
</comment>
<dbReference type="InterPro" id="IPR036388">
    <property type="entry name" value="WH-like_DNA-bd_sf"/>
</dbReference>
<dbReference type="InterPro" id="IPR036634">
    <property type="entry name" value="PRD_sf"/>
</dbReference>
<evidence type="ECO:0000259" key="7">
    <source>
        <dbReference type="PROSITE" id="PS51099"/>
    </source>
</evidence>
<dbReference type="Gene3D" id="1.10.10.10">
    <property type="entry name" value="Winged helix-like DNA-binding domain superfamily/Winged helix DNA-binding domain"/>
    <property type="match status" value="2"/>
</dbReference>
<dbReference type="Pfam" id="PF00874">
    <property type="entry name" value="PRD"/>
    <property type="match status" value="2"/>
</dbReference>
<evidence type="ECO:0000259" key="8">
    <source>
        <dbReference type="PROSITE" id="PS51372"/>
    </source>
</evidence>
<dbReference type="Proteomes" id="UP000182835">
    <property type="component" value="Unassembled WGS sequence"/>
</dbReference>
<dbReference type="PANTHER" id="PTHR30185:SF18">
    <property type="entry name" value="TRANSCRIPTIONAL REGULATOR MTLR"/>
    <property type="match status" value="1"/>
</dbReference>
<dbReference type="EMBL" id="JXKG01000001">
    <property type="protein sequence ID" value="OJG16584.1"/>
    <property type="molecule type" value="Genomic_DNA"/>
</dbReference>
<dbReference type="Gene3D" id="3.40.930.10">
    <property type="entry name" value="Mannitol-specific EII, Chain A"/>
    <property type="match status" value="1"/>
</dbReference>
<dbReference type="Pfam" id="PF05043">
    <property type="entry name" value="Mga"/>
    <property type="match status" value="1"/>
</dbReference>
<dbReference type="InterPro" id="IPR050661">
    <property type="entry name" value="BglG_antiterminators"/>
</dbReference>
<keyword evidence="1" id="KW-0808">Transferase</keyword>
<keyword evidence="5" id="KW-0804">Transcription</keyword>
<dbReference type="RefSeq" id="WP_071863552.1">
    <property type="nucleotide sequence ID" value="NZ_JBHLVQ010000015.1"/>
</dbReference>
<dbReference type="GO" id="GO:0006355">
    <property type="term" value="P:regulation of DNA-templated transcription"/>
    <property type="evidence" value="ECO:0007669"/>
    <property type="project" value="InterPro"/>
</dbReference>
<dbReference type="InterPro" id="IPR036390">
    <property type="entry name" value="WH_DNA-bd_sf"/>
</dbReference>
<dbReference type="Pfam" id="PF00359">
    <property type="entry name" value="PTS_EIIA_2"/>
    <property type="match status" value="1"/>
</dbReference>
<dbReference type="SUPFAM" id="SSF55804">
    <property type="entry name" value="Phoshotransferase/anion transport protein"/>
    <property type="match status" value="1"/>
</dbReference>